<dbReference type="AlphaFoldDB" id="A0A9X2B3Q9"/>
<dbReference type="EMBL" id="JALIRP010000001">
    <property type="protein sequence ID" value="MCJ8010248.1"/>
    <property type="molecule type" value="Genomic_DNA"/>
</dbReference>
<keyword evidence="2" id="KW-1185">Reference proteome</keyword>
<protein>
    <submittedName>
        <fullName evidence="1">Uncharacterized protein</fullName>
    </submittedName>
</protein>
<sequence>MMRRILLETQGEVSPVCSKSHITYKFHISEPGGKLCIHFAYGPKNLEDRELSKTLVYESIEKYIEPSRRELVQAKWESYLPLKNLITVSVDDPDSHRGAGHRHDPEQLLHLSMKDASPGLISGPIHSGMWEVTLSLHAVVTDQCKFSLNIWQEEE</sequence>
<reference evidence="1" key="1">
    <citation type="submission" date="2022-04" db="EMBL/GenBank/DDBJ databases">
        <title>Paenibacillus mangrovi sp. nov., a novel endophytic bacterium isolated from bark of Kandelia candel.</title>
        <authorList>
            <person name="Tuo L."/>
        </authorList>
    </citation>
    <scope>NUCLEOTIDE SEQUENCE</scope>
    <source>
        <strain evidence="1">KQZ6P-2</strain>
    </source>
</reference>
<evidence type="ECO:0000313" key="2">
    <source>
        <dbReference type="Proteomes" id="UP001139347"/>
    </source>
</evidence>
<name>A0A9X2B3Q9_9BACL</name>
<dbReference type="Proteomes" id="UP001139347">
    <property type="component" value="Unassembled WGS sequence"/>
</dbReference>
<organism evidence="1 2">
    <name type="scientific">Paenibacillus mangrovi</name>
    <dbReference type="NCBI Taxonomy" id="2931978"/>
    <lineage>
        <taxon>Bacteria</taxon>
        <taxon>Bacillati</taxon>
        <taxon>Bacillota</taxon>
        <taxon>Bacilli</taxon>
        <taxon>Bacillales</taxon>
        <taxon>Paenibacillaceae</taxon>
        <taxon>Paenibacillus</taxon>
    </lineage>
</organism>
<accession>A0A9X2B3Q9</accession>
<evidence type="ECO:0000313" key="1">
    <source>
        <dbReference type="EMBL" id="MCJ8010248.1"/>
    </source>
</evidence>
<proteinExistence type="predicted"/>
<comment type="caution">
    <text evidence="1">The sequence shown here is derived from an EMBL/GenBank/DDBJ whole genome shotgun (WGS) entry which is preliminary data.</text>
</comment>
<gene>
    <name evidence="1" type="ORF">MUG84_00645</name>
</gene>
<dbReference type="RefSeq" id="WP_244717691.1">
    <property type="nucleotide sequence ID" value="NZ_JALIRP010000001.1"/>
</dbReference>